<evidence type="ECO:0008006" key="4">
    <source>
        <dbReference type="Google" id="ProtNLM"/>
    </source>
</evidence>
<reference evidence="3" key="1">
    <citation type="submission" date="2016-10" db="EMBL/GenBank/DDBJ databases">
        <authorList>
            <person name="Varghese N."/>
            <person name="Submissions S."/>
        </authorList>
    </citation>
    <scope>NUCLEOTIDE SEQUENCE [LARGE SCALE GENOMIC DNA]</scope>
    <source>
        <strain evidence="3">CGMCC 4.3516</strain>
    </source>
</reference>
<evidence type="ECO:0000313" key="2">
    <source>
        <dbReference type="EMBL" id="SDD36785.1"/>
    </source>
</evidence>
<accession>A0A1G6U8A5</accession>
<dbReference type="STRING" id="58114.SAMN05216270_103339"/>
<keyword evidence="1" id="KW-1133">Transmembrane helix</keyword>
<feature type="transmembrane region" description="Helical" evidence="1">
    <location>
        <begin position="102"/>
        <end position="123"/>
    </location>
</feature>
<dbReference type="OrthoDB" id="5189726at2"/>
<dbReference type="EMBL" id="FNAD01000003">
    <property type="protein sequence ID" value="SDD36785.1"/>
    <property type="molecule type" value="Genomic_DNA"/>
</dbReference>
<evidence type="ECO:0000313" key="3">
    <source>
        <dbReference type="Proteomes" id="UP000198949"/>
    </source>
</evidence>
<keyword evidence="1" id="KW-0472">Membrane</keyword>
<feature type="transmembrane region" description="Helical" evidence="1">
    <location>
        <begin position="159"/>
        <end position="177"/>
    </location>
</feature>
<protein>
    <recommendedName>
        <fullName evidence="4">DUF2567 domain-containing protein</fullName>
    </recommendedName>
</protein>
<dbReference type="Proteomes" id="UP000198949">
    <property type="component" value="Unassembled WGS sequence"/>
</dbReference>
<gene>
    <name evidence="2" type="ORF">SAMN05216270_103339</name>
</gene>
<name>A0A1G6U8A5_9ACTN</name>
<keyword evidence="3" id="KW-1185">Reference proteome</keyword>
<keyword evidence="1" id="KW-0812">Transmembrane</keyword>
<dbReference type="AlphaFoldDB" id="A0A1G6U8A5"/>
<sequence>MIRPTTGLPDPAPRRSLAATWLALMVAGVSLVCAAAAWAAASPAQADAAARLLDRDDEFARHYLLQLDQIVQFRFLDLAIAYLAGAVLFTALAVAVRIGPRWSVVATGSLSAAGVLIIAWFAIGRVLAGLPPVGDWGYDEIAPMLMEGAPAWFGTAEQLPLLAAFAGLPLILVLLFIGHIRARAPHGADGPELGW</sequence>
<proteinExistence type="predicted"/>
<feature type="transmembrane region" description="Helical" evidence="1">
    <location>
        <begin position="70"/>
        <end position="95"/>
    </location>
</feature>
<dbReference type="RefSeq" id="WP_091031210.1">
    <property type="nucleotide sequence ID" value="NZ_FNAD01000003.1"/>
</dbReference>
<evidence type="ECO:0000256" key="1">
    <source>
        <dbReference type="SAM" id="Phobius"/>
    </source>
</evidence>
<organism evidence="2 3">
    <name type="scientific">Glycomyces harbinensis</name>
    <dbReference type="NCBI Taxonomy" id="58114"/>
    <lineage>
        <taxon>Bacteria</taxon>
        <taxon>Bacillati</taxon>
        <taxon>Actinomycetota</taxon>
        <taxon>Actinomycetes</taxon>
        <taxon>Glycomycetales</taxon>
        <taxon>Glycomycetaceae</taxon>
        <taxon>Glycomyces</taxon>
    </lineage>
</organism>